<dbReference type="AlphaFoldDB" id="A0A074JMB0"/>
<sequence>MGPDRITEMTTQISRLLAVRLGAKGHDLESRVASRARVLPRKVRKAARLLAEAERKAHAPKVARQLDPRAIETAYATCRNYLEPLGAGDRLRGALLNLGGSIAFIFLVVGGTLLAAMLWSGMI</sequence>
<keyword evidence="1" id="KW-0472">Membrane</keyword>
<evidence type="ECO:0000313" key="3">
    <source>
        <dbReference type="Proteomes" id="UP000027432"/>
    </source>
</evidence>
<feature type="transmembrane region" description="Helical" evidence="1">
    <location>
        <begin position="95"/>
        <end position="119"/>
    </location>
</feature>
<dbReference type="eggNOG" id="ENOG5033A3U">
    <property type="taxonomic scope" value="Bacteria"/>
</dbReference>
<comment type="caution">
    <text evidence="2">The sequence shown here is derived from an EMBL/GenBank/DDBJ whole genome shotgun (WGS) entry which is preliminary data.</text>
</comment>
<evidence type="ECO:0000313" key="2">
    <source>
        <dbReference type="EMBL" id="KEO50547.1"/>
    </source>
</evidence>
<reference evidence="2 3" key="1">
    <citation type="submission" date="2013-07" db="EMBL/GenBank/DDBJ databases">
        <title>Thioclava pacifica DSM 10166 Genome Sequencing.</title>
        <authorList>
            <person name="Lai Q."/>
            <person name="Shao Z."/>
        </authorList>
    </citation>
    <scope>NUCLEOTIDE SEQUENCE [LARGE SCALE GENOMIC DNA]</scope>
    <source>
        <strain evidence="2 3">DSM 10166</strain>
    </source>
</reference>
<accession>A0A074JMB0</accession>
<organism evidence="2 3">
    <name type="scientific">Thioclava pacifica DSM 10166</name>
    <dbReference type="NCBI Taxonomy" id="1353537"/>
    <lineage>
        <taxon>Bacteria</taxon>
        <taxon>Pseudomonadati</taxon>
        <taxon>Pseudomonadota</taxon>
        <taxon>Alphaproteobacteria</taxon>
        <taxon>Rhodobacterales</taxon>
        <taxon>Paracoccaceae</taxon>
        <taxon>Thioclava</taxon>
    </lineage>
</organism>
<dbReference type="OrthoDB" id="7874812at2"/>
<dbReference type="Proteomes" id="UP000027432">
    <property type="component" value="Unassembled WGS sequence"/>
</dbReference>
<name>A0A074JMB0_9RHOB</name>
<keyword evidence="3" id="KW-1185">Reference proteome</keyword>
<dbReference type="STRING" id="1353537.TP2_14870"/>
<dbReference type="EMBL" id="AUND01000042">
    <property type="protein sequence ID" value="KEO50547.1"/>
    <property type="molecule type" value="Genomic_DNA"/>
</dbReference>
<keyword evidence="1" id="KW-1133">Transmembrane helix</keyword>
<protein>
    <submittedName>
        <fullName evidence="2">Uncharacterized protein</fullName>
    </submittedName>
</protein>
<keyword evidence="1" id="KW-0812">Transmembrane</keyword>
<evidence type="ECO:0000256" key="1">
    <source>
        <dbReference type="SAM" id="Phobius"/>
    </source>
</evidence>
<dbReference type="RefSeq" id="WP_038080209.1">
    <property type="nucleotide sequence ID" value="NZ_AUND01000042.1"/>
</dbReference>
<gene>
    <name evidence="2" type="ORF">TP2_14870</name>
</gene>
<proteinExistence type="predicted"/>